<keyword evidence="3" id="KW-0249">Electron transport</keyword>
<accession>A0ABV3LKE5</accession>
<sequence>MKCEVCGAELVVTKGGDGTLQCDDVDMVAK</sequence>
<dbReference type="Pfam" id="PF06397">
    <property type="entry name" value="Desulfoferrod_N"/>
    <property type="match status" value="1"/>
</dbReference>
<organism evidence="6 7">
    <name type="scientific">Microbacterium profundi</name>
    <dbReference type="NCBI Taxonomy" id="450380"/>
    <lineage>
        <taxon>Bacteria</taxon>
        <taxon>Bacillati</taxon>
        <taxon>Actinomycetota</taxon>
        <taxon>Actinomycetes</taxon>
        <taxon>Micrococcales</taxon>
        <taxon>Microbacteriaceae</taxon>
        <taxon>Microbacterium</taxon>
    </lineage>
</organism>
<dbReference type="InterPro" id="IPR004462">
    <property type="entry name" value="Desulfoferrodoxin_N"/>
</dbReference>
<evidence type="ECO:0000256" key="3">
    <source>
        <dbReference type="ARBA" id="ARBA00022982"/>
    </source>
</evidence>
<keyword evidence="4" id="KW-0408">Iron</keyword>
<comment type="caution">
    <text evidence="6">The sequence shown here is derived from an EMBL/GenBank/DDBJ whole genome shotgun (WGS) entry which is preliminary data.</text>
</comment>
<keyword evidence="7" id="KW-1185">Reference proteome</keyword>
<dbReference type="SUPFAM" id="SSF57802">
    <property type="entry name" value="Rubredoxin-like"/>
    <property type="match status" value="1"/>
</dbReference>
<feature type="domain" description="Desulfoferrodoxin N-terminal" evidence="5">
    <location>
        <begin position="2"/>
        <end position="28"/>
    </location>
</feature>
<protein>
    <recommendedName>
        <fullName evidence="5">Desulfoferrodoxin N-terminal domain-containing protein</fullName>
    </recommendedName>
</protein>
<name>A0ABV3LKE5_9MICO</name>
<keyword evidence="2" id="KW-0479">Metal-binding</keyword>
<dbReference type="Gene3D" id="2.20.28.100">
    <property type="entry name" value="Desulphoferrodoxin, N-terminal domain"/>
    <property type="match status" value="1"/>
</dbReference>
<dbReference type="InterPro" id="IPR038094">
    <property type="entry name" value="Desulfoferrodoxin_N_sf"/>
</dbReference>
<dbReference type="EMBL" id="JBFBMH010000028">
    <property type="protein sequence ID" value="MEW1976358.1"/>
    <property type="molecule type" value="Genomic_DNA"/>
</dbReference>
<evidence type="ECO:0000256" key="4">
    <source>
        <dbReference type="ARBA" id="ARBA00023004"/>
    </source>
</evidence>
<evidence type="ECO:0000259" key="5">
    <source>
        <dbReference type="Pfam" id="PF06397"/>
    </source>
</evidence>
<evidence type="ECO:0000313" key="7">
    <source>
        <dbReference type="Proteomes" id="UP001553715"/>
    </source>
</evidence>
<reference evidence="6 7" key="1">
    <citation type="submission" date="2024-06" db="EMBL/GenBank/DDBJ databases">
        <title>The Natural Products Discovery Center: Release of the First 8490 Sequenced Strains for Exploring Actinobacteria Biosynthetic Diversity.</title>
        <authorList>
            <person name="Kalkreuter E."/>
            <person name="Kautsar S.A."/>
            <person name="Yang D."/>
            <person name="Bader C.D."/>
            <person name="Teijaro C.N."/>
            <person name="Fluegel L."/>
            <person name="Davis C.M."/>
            <person name="Simpson J.R."/>
            <person name="Lauterbach L."/>
            <person name="Steele A.D."/>
            <person name="Gui C."/>
            <person name="Meng S."/>
            <person name="Li G."/>
            <person name="Viehrig K."/>
            <person name="Ye F."/>
            <person name="Su P."/>
            <person name="Kiefer A.F."/>
            <person name="Nichols A."/>
            <person name="Cepeda A.J."/>
            <person name="Yan W."/>
            <person name="Fan B."/>
            <person name="Jiang Y."/>
            <person name="Adhikari A."/>
            <person name="Zheng C.-J."/>
            <person name="Schuster L."/>
            <person name="Cowan T.M."/>
            <person name="Smanski M.J."/>
            <person name="Chevrette M.G."/>
            <person name="De Carvalho L.P.S."/>
            <person name="Shen B."/>
        </authorList>
    </citation>
    <scope>NUCLEOTIDE SEQUENCE [LARGE SCALE GENOMIC DNA]</scope>
    <source>
        <strain evidence="6 7">NPDC077434</strain>
    </source>
</reference>
<proteinExistence type="predicted"/>
<gene>
    <name evidence="6" type="ORF">AB0301_14960</name>
</gene>
<evidence type="ECO:0000256" key="1">
    <source>
        <dbReference type="ARBA" id="ARBA00022448"/>
    </source>
</evidence>
<dbReference type="Proteomes" id="UP001553715">
    <property type="component" value="Unassembled WGS sequence"/>
</dbReference>
<evidence type="ECO:0000313" key="6">
    <source>
        <dbReference type="EMBL" id="MEW1976358.1"/>
    </source>
</evidence>
<evidence type="ECO:0000256" key="2">
    <source>
        <dbReference type="ARBA" id="ARBA00022723"/>
    </source>
</evidence>
<dbReference type="RefSeq" id="WP_366233326.1">
    <property type="nucleotide sequence ID" value="NZ_JBFBMH010000028.1"/>
</dbReference>
<keyword evidence="1" id="KW-0813">Transport</keyword>